<evidence type="ECO:0000256" key="9">
    <source>
        <dbReference type="ARBA" id="ARBA00023065"/>
    </source>
</evidence>
<dbReference type="Proteomes" id="UP000011581">
    <property type="component" value="Unassembled WGS sequence"/>
</dbReference>
<evidence type="ECO:0000256" key="10">
    <source>
        <dbReference type="ARBA" id="ARBA00023136"/>
    </source>
</evidence>
<comment type="subunit">
    <text evidence="12">Has multiple subunits with at least A(3), B(3), C, D, E, F, H, I and proteolipid K(x).</text>
</comment>
<evidence type="ECO:0000256" key="6">
    <source>
        <dbReference type="ARBA" id="ARBA00022781"/>
    </source>
</evidence>
<keyword evidence="17" id="KW-0378">Hydrolase</keyword>
<keyword evidence="11 12" id="KW-0066">ATP synthesis</keyword>
<dbReference type="Pfam" id="PF16886">
    <property type="entry name" value="ATP-synt_ab_Xtn"/>
    <property type="match status" value="1"/>
</dbReference>
<evidence type="ECO:0000256" key="4">
    <source>
        <dbReference type="ARBA" id="ARBA00022475"/>
    </source>
</evidence>
<evidence type="ECO:0000256" key="3">
    <source>
        <dbReference type="ARBA" id="ARBA00022448"/>
    </source>
</evidence>
<keyword evidence="9 12" id="KW-0406">Ion transport</keyword>
<keyword evidence="3 12" id="KW-0813">Transport</keyword>
<comment type="function">
    <text evidence="12">Component of the A-type ATP synthase that produces ATP from ADP in the presence of a proton gradient across the membrane. The A chain is the catalytic subunit.</text>
</comment>
<evidence type="ECO:0000256" key="1">
    <source>
        <dbReference type="ARBA" id="ARBA00004184"/>
    </source>
</evidence>
<protein>
    <recommendedName>
        <fullName evidence="12">A-type ATP synthase subunit A</fullName>
        <ecNumber evidence="12">7.1.2.2</ecNumber>
    </recommendedName>
</protein>
<dbReference type="GO" id="GO:0016787">
    <property type="term" value="F:hydrolase activity"/>
    <property type="evidence" value="ECO:0007669"/>
    <property type="project" value="UniProtKB-KW"/>
</dbReference>
<feature type="domain" description="ATPsynthase alpha/beta subunit barrel-sandwich" evidence="15">
    <location>
        <begin position="119"/>
        <end position="201"/>
    </location>
</feature>
<keyword evidence="8 12" id="KW-1278">Translocase</keyword>
<feature type="domain" description="ATP synthase A/B type C-terminal" evidence="16">
    <location>
        <begin position="448"/>
        <end position="549"/>
    </location>
</feature>
<evidence type="ECO:0000259" key="13">
    <source>
        <dbReference type="Pfam" id="PF00006"/>
    </source>
</evidence>
<dbReference type="CDD" id="cd18111">
    <property type="entry name" value="ATP-synt_V_A-type_alpha_C"/>
    <property type="match status" value="1"/>
</dbReference>
<dbReference type="GO" id="GO:0046933">
    <property type="term" value="F:proton-transporting ATP synthase activity, rotational mechanism"/>
    <property type="evidence" value="ECO:0007669"/>
    <property type="project" value="UniProtKB-UniRule"/>
</dbReference>
<comment type="similarity">
    <text evidence="2 12">Belongs to the ATPase alpha/beta chains family.</text>
</comment>
<reference evidence="17 18" key="1">
    <citation type="journal article" date="2014" name="PLoS Genet.">
        <title>Phylogenetically driven sequencing of extremely halophilic archaea reveals strategies for static and dynamic osmo-response.</title>
        <authorList>
            <person name="Becker E.A."/>
            <person name="Seitzer P.M."/>
            <person name="Tritt A."/>
            <person name="Larsen D."/>
            <person name="Krusor M."/>
            <person name="Yao A.I."/>
            <person name="Wu D."/>
            <person name="Madern D."/>
            <person name="Eisen J.A."/>
            <person name="Darling A.E."/>
            <person name="Facciotti M.T."/>
        </authorList>
    </citation>
    <scope>NUCLEOTIDE SEQUENCE [LARGE SCALE GENOMIC DNA]</scope>
    <source>
        <strain evidence="17 18">JCM 13561</strain>
    </source>
</reference>
<gene>
    <name evidence="12" type="primary">atpA</name>
    <name evidence="17" type="ORF">C470_07581</name>
</gene>
<evidence type="ECO:0000313" key="17">
    <source>
        <dbReference type="EMBL" id="EMA60918.1"/>
    </source>
</evidence>
<sequence length="587" mass="64786">MSKADTTDAETDNGVIQSVSGPVVTARDLNARMNDVVYVGDEGLMGEVIEIEGDLTTVQVYEETSGVGPGEPVENTGEPLSVDLGPGMLDAIYDGVQRPLDVLEGKMGSPYLDRGVDAPGIDLEEKWEFEPEVEEGDVVEPGDIVGVVEETVTIDHKVMVPPDYEGGEVVAAEAGSFDVTETVVELDNGEEVSMHQEWPVREARPANDKKTPRTPLVSGQRILDGLFPIAKGGTAAIPGPFGSGKTVTQHQLAKYADADIIVYVGCGERGNEMTEVIEDFPELEDPANGNPLMARTSLIANTSNMPVAARESCIYTGITIAEYYRDMGYDVALMADSTSRWAEAMREISSRLEEMPGEEGYPTYLAARLAQFYERAGYFENINGTEGSVSAIGAVSPPGGDFSEPVTQNTLRIVKTFWALDADLAERRHFPSINWNESYSLYKDQLDPWFEDEVADDWAERRQWAVDVLDEETELQEIVQLVGKDALPDDQQLILEVARYLREAYLQQNAFHPVDTFCPPEKTYLMLTTIQKFNDEAFDALDAGVPVEEIVDTEAAPRINRIGVQEDYKEYVEDLKAEITEELRSLY</sequence>
<dbReference type="Gene3D" id="2.40.30.20">
    <property type="match status" value="1"/>
</dbReference>
<evidence type="ECO:0000256" key="11">
    <source>
        <dbReference type="ARBA" id="ARBA00023310"/>
    </source>
</evidence>
<dbReference type="EMBL" id="AOJF01000034">
    <property type="protein sequence ID" value="EMA60918.1"/>
    <property type="molecule type" value="Genomic_DNA"/>
</dbReference>
<dbReference type="RefSeq" id="WP_008366397.1">
    <property type="nucleotide sequence ID" value="NZ_AOJF01000034.1"/>
</dbReference>
<dbReference type="InterPro" id="IPR005726">
    <property type="entry name" value="ATP_synth_asu_arc"/>
</dbReference>
<comment type="caution">
    <text evidence="17">The sequence shown here is derived from an EMBL/GenBank/DDBJ whole genome shotgun (WGS) entry which is preliminary data.</text>
</comment>
<comment type="catalytic activity">
    <reaction evidence="12">
        <text>ATP + H2O + 4 H(+)(in) = ADP + phosphate + 5 H(+)(out)</text>
        <dbReference type="Rhea" id="RHEA:57720"/>
        <dbReference type="ChEBI" id="CHEBI:15377"/>
        <dbReference type="ChEBI" id="CHEBI:15378"/>
        <dbReference type="ChEBI" id="CHEBI:30616"/>
        <dbReference type="ChEBI" id="CHEBI:43474"/>
        <dbReference type="ChEBI" id="CHEBI:456216"/>
        <dbReference type="EC" id="7.1.2.2"/>
    </reaction>
</comment>
<dbReference type="AlphaFoldDB" id="M0NTK3"/>
<dbReference type="Pfam" id="PF00006">
    <property type="entry name" value="ATP-synt_ab"/>
    <property type="match status" value="1"/>
</dbReference>
<dbReference type="GO" id="GO:0005886">
    <property type="term" value="C:plasma membrane"/>
    <property type="evidence" value="ECO:0007669"/>
    <property type="project" value="UniProtKB-SubCell"/>
</dbReference>
<dbReference type="InterPro" id="IPR055190">
    <property type="entry name" value="ATP-synt_VA_C"/>
</dbReference>
<dbReference type="PROSITE" id="PS00152">
    <property type="entry name" value="ATPASE_ALPHA_BETA"/>
    <property type="match status" value="1"/>
</dbReference>
<comment type="subcellular location">
    <subcellularLocation>
        <location evidence="12">Cell membrane</location>
        <topology evidence="12">Peripheral membrane protein</topology>
    </subcellularLocation>
    <subcellularLocation>
        <location evidence="1">Endomembrane system</location>
        <topology evidence="1">Peripheral membrane protein</topology>
    </subcellularLocation>
</comment>
<dbReference type="InterPro" id="IPR022878">
    <property type="entry name" value="V-ATPase_asu"/>
</dbReference>
<evidence type="ECO:0000256" key="2">
    <source>
        <dbReference type="ARBA" id="ARBA00008936"/>
    </source>
</evidence>
<keyword evidence="7 12" id="KW-0067">ATP-binding</keyword>
<dbReference type="SUPFAM" id="SSF52540">
    <property type="entry name" value="P-loop containing nucleoside triphosphate hydrolases"/>
    <property type="match status" value="1"/>
</dbReference>
<dbReference type="CDD" id="cd18119">
    <property type="entry name" value="ATP-synt_V_A-type_alpha_N"/>
    <property type="match status" value="1"/>
</dbReference>
<feature type="binding site" evidence="12">
    <location>
        <begin position="239"/>
        <end position="246"/>
    </location>
    <ligand>
        <name>ATP</name>
        <dbReference type="ChEBI" id="CHEBI:30616"/>
    </ligand>
</feature>
<dbReference type="InterPro" id="IPR004100">
    <property type="entry name" value="ATPase_F1/V1/A1_a/bsu_N"/>
</dbReference>
<dbReference type="PANTHER" id="PTHR43607:SF1">
    <property type="entry name" value="H(+)-TRANSPORTING TWO-SECTOR ATPASE"/>
    <property type="match status" value="1"/>
</dbReference>
<dbReference type="InterPro" id="IPR036121">
    <property type="entry name" value="ATPase_F1/V1/A1_a/bsu_N_sf"/>
</dbReference>
<dbReference type="InterPro" id="IPR027417">
    <property type="entry name" value="P-loop_NTPase"/>
</dbReference>
<dbReference type="CDD" id="cd01134">
    <property type="entry name" value="V_A-ATPase_A"/>
    <property type="match status" value="1"/>
</dbReference>
<evidence type="ECO:0000256" key="5">
    <source>
        <dbReference type="ARBA" id="ARBA00022741"/>
    </source>
</evidence>
<dbReference type="PANTHER" id="PTHR43607">
    <property type="entry name" value="V-TYPE PROTON ATPASE CATALYTIC SUBUNIT A"/>
    <property type="match status" value="1"/>
</dbReference>
<keyword evidence="4 12" id="KW-1003">Cell membrane</keyword>
<accession>M0NTK3</accession>
<dbReference type="GO" id="GO:0042777">
    <property type="term" value="P:proton motive force-driven plasma membrane ATP synthesis"/>
    <property type="evidence" value="ECO:0007669"/>
    <property type="project" value="UniProtKB-UniRule"/>
</dbReference>
<dbReference type="Gene3D" id="1.10.1140.10">
    <property type="entry name" value="Bovine Mitochondrial F1-atpase, Atp Synthase Beta Chain, Chain D, domain 3"/>
    <property type="match status" value="1"/>
</dbReference>
<evidence type="ECO:0000313" key="18">
    <source>
        <dbReference type="Proteomes" id="UP000011581"/>
    </source>
</evidence>
<keyword evidence="5 12" id="KW-0547">Nucleotide-binding</keyword>
<evidence type="ECO:0000259" key="14">
    <source>
        <dbReference type="Pfam" id="PF02874"/>
    </source>
</evidence>
<dbReference type="GO" id="GO:0033178">
    <property type="term" value="C:proton-transporting two-sector ATPase complex, catalytic domain"/>
    <property type="evidence" value="ECO:0007669"/>
    <property type="project" value="InterPro"/>
</dbReference>
<dbReference type="GO" id="GO:0012505">
    <property type="term" value="C:endomembrane system"/>
    <property type="evidence" value="ECO:0007669"/>
    <property type="project" value="UniProtKB-SubCell"/>
</dbReference>
<dbReference type="GO" id="GO:0005524">
    <property type="term" value="F:ATP binding"/>
    <property type="evidence" value="ECO:0007669"/>
    <property type="project" value="UniProtKB-UniRule"/>
</dbReference>
<dbReference type="InterPro" id="IPR031686">
    <property type="entry name" value="ATP-synth_a_Xtn"/>
</dbReference>
<evidence type="ECO:0000256" key="12">
    <source>
        <dbReference type="HAMAP-Rule" id="MF_00309"/>
    </source>
</evidence>
<dbReference type="NCBIfam" id="NF003220">
    <property type="entry name" value="PRK04192.1"/>
    <property type="match status" value="1"/>
</dbReference>
<dbReference type="GO" id="GO:0046961">
    <property type="term" value="F:proton-transporting ATPase activity, rotational mechanism"/>
    <property type="evidence" value="ECO:0007669"/>
    <property type="project" value="InterPro"/>
</dbReference>
<evidence type="ECO:0000256" key="7">
    <source>
        <dbReference type="ARBA" id="ARBA00022840"/>
    </source>
</evidence>
<organism evidence="17 18">
    <name type="scientific">Halorubrum distributum JCM 13561</name>
    <dbReference type="NCBI Taxonomy" id="1227483"/>
    <lineage>
        <taxon>Archaea</taxon>
        <taxon>Methanobacteriati</taxon>
        <taxon>Methanobacteriota</taxon>
        <taxon>Stenosarchaea group</taxon>
        <taxon>Halobacteria</taxon>
        <taxon>Halobacteriales</taxon>
        <taxon>Haloferacaceae</taxon>
        <taxon>Halorubrum</taxon>
        <taxon>Halorubrum distributum group</taxon>
    </lineage>
</organism>
<feature type="domain" description="ATPase F1/V1/A1 complex alpha/beta subunit N-terminal" evidence="14">
    <location>
        <begin position="16"/>
        <end position="77"/>
    </location>
</feature>
<dbReference type="Pfam" id="PF02874">
    <property type="entry name" value="ATP-synt_ab_N"/>
    <property type="match status" value="1"/>
</dbReference>
<dbReference type="FunFam" id="2.40.30.20:FF:000002">
    <property type="entry name" value="V-type proton ATPase catalytic subunit A"/>
    <property type="match status" value="1"/>
</dbReference>
<keyword evidence="6 12" id="KW-0375">Hydrogen ion transport</keyword>
<feature type="domain" description="ATPase F1/V1/A1 complex alpha/beta subunit nucleotide-binding" evidence="13">
    <location>
        <begin position="219"/>
        <end position="440"/>
    </location>
</feature>
<dbReference type="Gene3D" id="3.40.50.300">
    <property type="entry name" value="P-loop containing nucleotide triphosphate hydrolases"/>
    <property type="match status" value="1"/>
</dbReference>
<dbReference type="EC" id="7.1.2.2" evidence="12"/>
<dbReference type="Gene3D" id="2.40.50.100">
    <property type="match status" value="1"/>
</dbReference>
<keyword evidence="10 12" id="KW-0472">Membrane</keyword>
<dbReference type="HAMAP" id="MF_00309">
    <property type="entry name" value="ATP_synth_A_arch"/>
    <property type="match status" value="1"/>
</dbReference>
<dbReference type="InterPro" id="IPR024034">
    <property type="entry name" value="ATPase_F1/V1_b/a_C"/>
</dbReference>
<dbReference type="PATRIC" id="fig|1227483.3.peg.1494"/>
<dbReference type="InterPro" id="IPR023366">
    <property type="entry name" value="ATP_synth_asu-like_sf"/>
</dbReference>
<name>M0NTK3_9EURY</name>
<proteinExistence type="inferred from homology"/>
<dbReference type="Pfam" id="PF22919">
    <property type="entry name" value="ATP-synt_VA_C"/>
    <property type="match status" value="1"/>
</dbReference>
<evidence type="ECO:0000256" key="8">
    <source>
        <dbReference type="ARBA" id="ARBA00022967"/>
    </source>
</evidence>
<evidence type="ECO:0000259" key="15">
    <source>
        <dbReference type="Pfam" id="PF16886"/>
    </source>
</evidence>
<dbReference type="NCBIfam" id="TIGR01043">
    <property type="entry name" value="ATP_syn_A_arch"/>
    <property type="match status" value="1"/>
</dbReference>
<dbReference type="FunFam" id="1.10.1140.10:FF:000002">
    <property type="entry name" value="V-type proton ATPase catalytic subunit A"/>
    <property type="match status" value="1"/>
</dbReference>
<dbReference type="SUPFAM" id="SSF47917">
    <property type="entry name" value="C-terminal domain of alpha and beta subunits of F1 ATP synthase"/>
    <property type="match status" value="1"/>
</dbReference>
<dbReference type="InterPro" id="IPR020003">
    <property type="entry name" value="ATPase_a/bsu_AS"/>
</dbReference>
<dbReference type="SUPFAM" id="SSF50615">
    <property type="entry name" value="N-terminal domain of alpha and beta subunits of F1 ATP synthase"/>
    <property type="match status" value="1"/>
</dbReference>
<evidence type="ECO:0000259" key="16">
    <source>
        <dbReference type="Pfam" id="PF22919"/>
    </source>
</evidence>
<dbReference type="InterPro" id="IPR000194">
    <property type="entry name" value="ATPase_F1/V1/A1_a/bsu_nucl-bd"/>
</dbReference>